<dbReference type="EMBL" id="CM056811">
    <property type="protein sequence ID" value="KAJ8635357.1"/>
    <property type="molecule type" value="Genomic_DNA"/>
</dbReference>
<comment type="caution">
    <text evidence="1">The sequence shown here is derived from an EMBL/GenBank/DDBJ whole genome shotgun (WGS) entry which is preliminary data.</text>
</comment>
<sequence>MLASGALRTLMGSLSSLLEKEITIAWGLKEELEKLGSTLSTIQSVLQDADAKKVKYGPLKDWLRKLKDPAYDAEDIIDECKTEALLWEAADTVKRVRKFFSLSNPLAFGIKMGHKIKKIRDKLDGIAAEKSQFHLIEGVGSFVEDEERRITCSFINESEIYGREQDKEEIVKLLTSNISNPENVSVLRIVGMGGLGKTTLAQLAYNDDTIKKHFEVRIWVCVSDNFDLRRLMDAIIEQVCGKASGCVELEPLHCKLRETLSGKRFLLVLDDVWNEDQEKWDKLKTILTCGGKGSIIIVTTRSEKVALNTGTVPIFRLACLSNDGCWALFKRRAFMGRAEHPNLVAIGKEIVKKCGGVPLAAKALGSMMCFKSEEKEWLYVRDNEIWDLSDDDNDILPALRLSYDHLPSHSRQCFAYCSIFPKDYLIGKEELIQYWMANGFIPPKGTMELEDVGCEIFNDLLWRSFFQDIVKDEDGNIIRCKMHDLVHDLAQFVMVDDCFVLTSGKEERIPEKIRHLSHDRDSNIPMSLYKSHFLRTFLALDRHFGGGIPHHISKLKYLRVLHSSRGPIRNLSSVIGNLKHLRYLRIASSAVETIPKSITSLQNLQILNVSECNNLYKLPESVTNLQNLRTLDVSFCIWLPKLPEQMRQMKRLRHLENSYTNSLTCMPSGIGQLTRLQTLKRFIVGKKYGHHIGELQKLNLRGELSIENLNHVRDAKDAEEAKLMSEPHLCSLHLSWNYEAGDEKQENLVEVLEALRPHSNLKRLGIRCYHGIMFPSWMRNTNTLANLVKLSLFDCNRSEDLPPLGQLPCLKNLSIMGMNAVKFIGAGFYGDGETTKAFPSLETLRFMSMPDWEEWSTDVLDGREQFPQLRELNIRNCPKLTTMPCIASLQHLTLDNSNPMILMSVSRLTSLQSQNIHFIAELTSFPEGMFQNLTNLISLSIGSLSKLLLLPRELDNLVSLKSLYISNCKKLSSLPEGLKNLTSLCNLSINSCDSLTSLSGLQYLTALERIDISGCQEICTLPNGIEDLRTLQRLYIEGLPKLVSLPDELHLLACWVETSRSTSAHVYSRLSSFGMTQSSSKIISCTPALKKIPLRRIFTSMGQRILLLGWKYLKKDVLMLRRILNSDHPRK</sequence>
<reference evidence="1 2" key="1">
    <citation type="journal article" date="2022" name="Hortic Res">
        <title>A haplotype resolved chromosomal level avocado genome allows analysis of novel avocado genes.</title>
        <authorList>
            <person name="Nath O."/>
            <person name="Fletcher S.J."/>
            <person name="Hayward A."/>
            <person name="Shaw L.M."/>
            <person name="Masouleh A.K."/>
            <person name="Furtado A."/>
            <person name="Henry R.J."/>
            <person name="Mitter N."/>
        </authorList>
    </citation>
    <scope>NUCLEOTIDE SEQUENCE [LARGE SCALE GENOMIC DNA]</scope>
    <source>
        <strain evidence="2">cv. Hass</strain>
    </source>
</reference>
<gene>
    <name evidence="1" type="ORF">MRB53_009624</name>
</gene>
<name>A0ACC2LQK0_PERAE</name>
<proteinExistence type="predicted"/>
<organism evidence="1 2">
    <name type="scientific">Persea americana</name>
    <name type="common">Avocado</name>
    <dbReference type="NCBI Taxonomy" id="3435"/>
    <lineage>
        <taxon>Eukaryota</taxon>
        <taxon>Viridiplantae</taxon>
        <taxon>Streptophyta</taxon>
        <taxon>Embryophyta</taxon>
        <taxon>Tracheophyta</taxon>
        <taxon>Spermatophyta</taxon>
        <taxon>Magnoliopsida</taxon>
        <taxon>Magnoliidae</taxon>
        <taxon>Laurales</taxon>
        <taxon>Lauraceae</taxon>
        <taxon>Persea</taxon>
    </lineage>
</organism>
<keyword evidence="2" id="KW-1185">Reference proteome</keyword>
<protein>
    <submittedName>
        <fullName evidence="1">Uncharacterized protein</fullName>
    </submittedName>
</protein>
<dbReference type="Proteomes" id="UP001234297">
    <property type="component" value="Chromosome 3"/>
</dbReference>
<evidence type="ECO:0000313" key="2">
    <source>
        <dbReference type="Proteomes" id="UP001234297"/>
    </source>
</evidence>
<evidence type="ECO:0000313" key="1">
    <source>
        <dbReference type="EMBL" id="KAJ8635357.1"/>
    </source>
</evidence>
<accession>A0ACC2LQK0</accession>